<keyword evidence="4" id="KW-1185">Reference proteome</keyword>
<dbReference type="InterPro" id="IPR036196">
    <property type="entry name" value="Ptyr_pPase_sf"/>
</dbReference>
<dbReference type="GO" id="GO:0046685">
    <property type="term" value="P:response to arsenic-containing substance"/>
    <property type="evidence" value="ECO:0007669"/>
    <property type="project" value="UniProtKB-KW"/>
</dbReference>
<dbReference type="Pfam" id="PF01451">
    <property type="entry name" value="LMWPc"/>
    <property type="match status" value="1"/>
</dbReference>
<keyword evidence="1" id="KW-0059">Arsenical resistance</keyword>
<dbReference type="InterPro" id="IPR023485">
    <property type="entry name" value="Ptyr_pPase"/>
</dbReference>
<dbReference type="Gene3D" id="3.40.50.2300">
    <property type="match status" value="1"/>
</dbReference>
<dbReference type="RefSeq" id="WP_269082328.1">
    <property type="nucleotide sequence ID" value="NZ_CP011545.1"/>
</dbReference>
<protein>
    <submittedName>
        <fullName evidence="3">Protein-tyrosine-phosphatase</fullName>
    </submittedName>
</protein>
<dbReference type="EMBL" id="CP011545">
    <property type="protein sequence ID" value="AKK08055.1"/>
    <property type="molecule type" value="Genomic_DNA"/>
</dbReference>
<accession>A0A0G3H5K8</accession>
<name>A0A0G3H5K8_9CORY</name>
<evidence type="ECO:0000313" key="4">
    <source>
        <dbReference type="Proteomes" id="UP000035540"/>
    </source>
</evidence>
<dbReference type="PANTHER" id="PTHR43428">
    <property type="entry name" value="ARSENATE REDUCTASE"/>
    <property type="match status" value="1"/>
</dbReference>
<dbReference type="AlphaFoldDB" id="A0A0G3H5K8"/>
<reference evidence="4" key="2">
    <citation type="submission" date="2015-05" db="EMBL/GenBank/DDBJ databases">
        <title>Complete genome sequence of Corynebacterium testudinoris DSM 44614, recovered from necrotic lesions in the mouth of a tortoise.</title>
        <authorList>
            <person name="Ruckert C."/>
            <person name="Albersmeier A."/>
            <person name="Winkler A."/>
            <person name="Tauch A."/>
        </authorList>
    </citation>
    <scope>NUCLEOTIDE SEQUENCE [LARGE SCALE GENOMIC DNA]</scope>
    <source>
        <strain evidence="4">DSM 44614</strain>
    </source>
</reference>
<sequence>MTAPLQPTLSVLFICVHNAGKSQMAAALATKYAGDLLTIHSAGTSPDAQVSRQATQVIAEMGADMSDETPTPIDPQLLRTVDRVIVLGTDAQLEMSDDARGTLERWVTDEPSERHIEGVERMRLIRDDIDTRVQGLVSELITDFSGSSSN</sequence>
<evidence type="ECO:0000259" key="2">
    <source>
        <dbReference type="SMART" id="SM00226"/>
    </source>
</evidence>
<dbReference type="Proteomes" id="UP000035540">
    <property type="component" value="Chromosome"/>
</dbReference>
<dbReference type="STRING" id="136857.CTEST_03000"/>
<reference evidence="3 4" key="1">
    <citation type="journal article" date="2015" name="Genome Announc.">
        <title>Complete Genome Sequence of the Type Strain Corynebacterium testudinoris DSM 44614, Recovered from Necrotic Lesions in the Mouth of a Tortoise.</title>
        <authorList>
            <person name="Ruckert C."/>
            <person name="Kriete M."/>
            <person name="Jaenicke S."/>
            <person name="Winkler A."/>
            <person name="Tauch A."/>
        </authorList>
    </citation>
    <scope>NUCLEOTIDE SEQUENCE [LARGE SCALE GENOMIC DNA]</scope>
    <source>
        <strain evidence="3 4">DSM 44614</strain>
    </source>
</reference>
<dbReference type="KEGG" id="cted:CTEST_03000"/>
<gene>
    <name evidence="3" type="ORF">CTEST_03000</name>
</gene>
<evidence type="ECO:0000256" key="1">
    <source>
        <dbReference type="ARBA" id="ARBA00022849"/>
    </source>
</evidence>
<dbReference type="PATRIC" id="fig|136857.5.peg.593"/>
<dbReference type="SUPFAM" id="SSF52788">
    <property type="entry name" value="Phosphotyrosine protein phosphatases I"/>
    <property type="match status" value="1"/>
</dbReference>
<dbReference type="PANTHER" id="PTHR43428:SF1">
    <property type="entry name" value="ARSENATE REDUCTASE"/>
    <property type="match status" value="1"/>
</dbReference>
<proteinExistence type="predicted"/>
<feature type="domain" description="Phosphotyrosine protein phosphatase I" evidence="2">
    <location>
        <begin position="9"/>
        <end position="139"/>
    </location>
</feature>
<dbReference type="SMART" id="SM00226">
    <property type="entry name" value="LMWPc"/>
    <property type="match status" value="1"/>
</dbReference>
<evidence type="ECO:0000313" key="3">
    <source>
        <dbReference type="EMBL" id="AKK08055.1"/>
    </source>
</evidence>
<organism evidence="3 4">
    <name type="scientific">Corynebacterium testudinoris</name>
    <dbReference type="NCBI Taxonomy" id="136857"/>
    <lineage>
        <taxon>Bacteria</taxon>
        <taxon>Bacillati</taxon>
        <taxon>Actinomycetota</taxon>
        <taxon>Actinomycetes</taxon>
        <taxon>Mycobacteriales</taxon>
        <taxon>Corynebacteriaceae</taxon>
        <taxon>Corynebacterium</taxon>
    </lineage>
</organism>